<keyword evidence="3" id="KW-1185">Reference proteome</keyword>
<dbReference type="Pfam" id="PF18423">
    <property type="entry name" value="zf_CopZ"/>
    <property type="match status" value="1"/>
</dbReference>
<sequence>MITDLVCGVDPKVSAVRCPVCGAPGKPVKPATIKNIVKESHQPGSPEGFHLCLSETCEVVYFGPEILKKDALKEKVWFKETDPEVPVCYCKGVSAKDIMDHLTVMGCCHNLQDIQRHTGANTGRECLTKNPAGT</sequence>
<dbReference type="InterPro" id="IPR040890">
    <property type="entry name" value="Znf_CopZ"/>
</dbReference>
<dbReference type="eggNOG" id="COG2906">
    <property type="taxonomic scope" value="Bacteria"/>
</dbReference>
<proteinExistence type="predicted"/>
<accession>F6B9U6</accession>
<dbReference type="STRING" id="868595.Desca_0915"/>
<protein>
    <submittedName>
        <fullName evidence="2">BFD domain protein (2Fe-2S)-binding domain protein</fullName>
    </submittedName>
</protein>
<evidence type="ECO:0000313" key="2">
    <source>
        <dbReference type="EMBL" id="AEF93794.1"/>
    </source>
</evidence>
<dbReference type="AlphaFoldDB" id="F6B9U6"/>
<dbReference type="EMBL" id="CP002736">
    <property type="protein sequence ID" value="AEF93794.1"/>
    <property type="molecule type" value="Genomic_DNA"/>
</dbReference>
<organism evidence="2 3">
    <name type="scientific">Desulfotomaculum nigrificans (strain DSM 14880 / VKM B-2319 / CO-1-SRB)</name>
    <name type="common">Desulfotomaculum carboxydivorans</name>
    <dbReference type="NCBI Taxonomy" id="868595"/>
    <lineage>
        <taxon>Bacteria</taxon>
        <taxon>Bacillati</taxon>
        <taxon>Bacillota</taxon>
        <taxon>Clostridia</taxon>
        <taxon>Eubacteriales</taxon>
        <taxon>Desulfotomaculaceae</taxon>
        <taxon>Desulfotomaculum</taxon>
    </lineage>
</organism>
<reference evidence="2" key="1">
    <citation type="submission" date="2011-05" db="EMBL/GenBank/DDBJ databases">
        <title>Complete sequence of Desulfotomaculum carboxydivorans CO-1-SRB.</title>
        <authorList>
            <consortium name="US DOE Joint Genome Institute"/>
            <person name="Lucas S."/>
            <person name="Han J."/>
            <person name="Lapidus A."/>
            <person name="Cheng J.-F."/>
            <person name="Goodwin L."/>
            <person name="Pitluck S."/>
            <person name="Peters L."/>
            <person name="Mikhailova N."/>
            <person name="Lu M."/>
            <person name="Han C."/>
            <person name="Tapia R."/>
            <person name="Land M."/>
            <person name="Hauser L."/>
            <person name="Kyrpides N."/>
            <person name="Ivanova N."/>
            <person name="Pagani I."/>
            <person name="Stams A."/>
            <person name="Plugge C."/>
            <person name="Muyzer G."/>
            <person name="Kuever J."/>
            <person name="Parshina S."/>
            <person name="Ivanova A."/>
            <person name="Nazina T."/>
            <person name="Woyke T."/>
        </authorList>
    </citation>
    <scope>NUCLEOTIDE SEQUENCE [LARGE SCALE GENOMIC DNA]</scope>
    <source>
        <strain evidence="2">CO-1-SRB</strain>
    </source>
</reference>
<evidence type="ECO:0000259" key="1">
    <source>
        <dbReference type="Pfam" id="PF18423"/>
    </source>
</evidence>
<dbReference type="InterPro" id="IPR041854">
    <property type="entry name" value="BFD-like_2Fe2S-bd_dom_sf"/>
</dbReference>
<feature type="domain" description="CopZ zinc binding" evidence="1">
    <location>
        <begin position="17"/>
        <end position="73"/>
    </location>
</feature>
<dbReference type="KEGG" id="dca:Desca_0915"/>
<name>F6B9U6_DESCC</name>
<dbReference type="Gene3D" id="1.10.10.1100">
    <property type="entry name" value="BFD-like [2Fe-2S]-binding domain"/>
    <property type="match status" value="1"/>
</dbReference>
<dbReference type="Gene3D" id="2.20.25.270">
    <property type="match status" value="1"/>
</dbReference>
<dbReference type="HOGENOM" id="CLU_115326_1_0_9"/>
<gene>
    <name evidence="2" type="ordered locus">Desca_0915</name>
</gene>
<evidence type="ECO:0000313" key="3">
    <source>
        <dbReference type="Proteomes" id="UP000009226"/>
    </source>
</evidence>
<dbReference type="Proteomes" id="UP000009226">
    <property type="component" value="Chromosome"/>
</dbReference>